<proteinExistence type="predicted"/>
<dbReference type="Proteomes" id="UP000887540">
    <property type="component" value="Unplaced"/>
</dbReference>
<name>A0A914CTS3_9BILA</name>
<evidence type="ECO:0000313" key="1">
    <source>
        <dbReference type="Proteomes" id="UP000887540"/>
    </source>
</evidence>
<protein>
    <submittedName>
        <fullName evidence="2">Uncharacterized protein</fullName>
    </submittedName>
</protein>
<reference evidence="2" key="1">
    <citation type="submission" date="2022-11" db="UniProtKB">
        <authorList>
            <consortium name="WormBaseParasite"/>
        </authorList>
    </citation>
    <scope>IDENTIFICATION</scope>
</reference>
<dbReference type="AlphaFoldDB" id="A0A914CTS3"/>
<dbReference type="Gene3D" id="3.30.420.10">
    <property type="entry name" value="Ribonuclease H-like superfamily/Ribonuclease H"/>
    <property type="match status" value="1"/>
</dbReference>
<keyword evidence="1" id="KW-1185">Reference proteome</keyword>
<accession>A0A914CTS3</accession>
<organism evidence="1 2">
    <name type="scientific">Acrobeloides nanus</name>
    <dbReference type="NCBI Taxonomy" id="290746"/>
    <lineage>
        <taxon>Eukaryota</taxon>
        <taxon>Metazoa</taxon>
        <taxon>Ecdysozoa</taxon>
        <taxon>Nematoda</taxon>
        <taxon>Chromadorea</taxon>
        <taxon>Rhabditida</taxon>
        <taxon>Tylenchina</taxon>
        <taxon>Cephalobomorpha</taxon>
        <taxon>Cephaloboidea</taxon>
        <taxon>Cephalobidae</taxon>
        <taxon>Acrobeloides</taxon>
    </lineage>
</organism>
<sequence length="80" mass="9301">MIASFCNTSVTDWPKFLPLVTAAYNSSIHVFTRETPFFIMHGYDMRLPSDVGNLPEQEEHSLDIPQYKRELFNKLNLAHE</sequence>
<dbReference type="WBParaSite" id="ACRNAN_scaffold14511.g32363.t1">
    <property type="protein sequence ID" value="ACRNAN_scaffold14511.g32363.t1"/>
    <property type="gene ID" value="ACRNAN_scaffold14511.g32363"/>
</dbReference>
<evidence type="ECO:0000313" key="2">
    <source>
        <dbReference type="WBParaSite" id="ACRNAN_scaffold14511.g32363.t1"/>
    </source>
</evidence>
<dbReference type="InterPro" id="IPR036397">
    <property type="entry name" value="RNaseH_sf"/>
</dbReference>
<dbReference type="GO" id="GO:0003676">
    <property type="term" value="F:nucleic acid binding"/>
    <property type="evidence" value="ECO:0007669"/>
    <property type="project" value="InterPro"/>
</dbReference>